<proteinExistence type="predicted"/>
<dbReference type="Proteomes" id="UP001500630">
    <property type="component" value="Unassembled WGS sequence"/>
</dbReference>
<dbReference type="EMBL" id="BAABDQ010000004">
    <property type="protein sequence ID" value="GAA3543182.1"/>
    <property type="molecule type" value="Genomic_DNA"/>
</dbReference>
<gene>
    <name evidence="1" type="ORF">GCM10022419_024190</name>
</gene>
<protein>
    <recommendedName>
        <fullName evidence="3">RiboL-PSP-HEPN domain-containing protein</fullName>
    </recommendedName>
</protein>
<name>A0ABP6W148_9ACTN</name>
<evidence type="ECO:0000313" key="2">
    <source>
        <dbReference type="Proteomes" id="UP001500630"/>
    </source>
</evidence>
<keyword evidence="2" id="KW-1185">Reference proteome</keyword>
<dbReference type="RefSeq" id="WP_345561121.1">
    <property type="nucleotide sequence ID" value="NZ_BAABDQ010000004.1"/>
</dbReference>
<organism evidence="1 2">
    <name type="scientific">Nonomuraea rosea</name>
    <dbReference type="NCBI Taxonomy" id="638574"/>
    <lineage>
        <taxon>Bacteria</taxon>
        <taxon>Bacillati</taxon>
        <taxon>Actinomycetota</taxon>
        <taxon>Actinomycetes</taxon>
        <taxon>Streptosporangiales</taxon>
        <taxon>Streptosporangiaceae</taxon>
        <taxon>Nonomuraea</taxon>
    </lineage>
</organism>
<accession>A0ABP6W148</accession>
<evidence type="ECO:0000313" key="1">
    <source>
        <dbReference type="EMBL" id="GAA3543182.1"/>
    </source>
</evidence>
<sequence length="703" mass="77918">MSFAEEIMPIFRATLEVLREAGGQMPPSAVREAVSRRVDIPRDLQSPDAHGEIRWWTQVSFRTGEAASLGWMAKRNGWSITSVGAKALEEFPGDALYRELQRQYRDQRLFRADDFPGAFEQYQRNLGYARQLVHGGRNLERLGVGAFDVTDLYRAAWTQAVAALDHWVTQEIIDRAVALAQRPGAPRPNNFSKLSMPVELVEKVHRNAEPLEDAFRAALERFFEFKTFQQPDKIAEGFSHVSKVRLWKTVADKLTGQDPSKPIAADEIRTQLTEIAWRRNNIAHTADHDPNSFRRKKRITVRDAEQTIDVLESVVIAILQALGDLPPATDHSVPPAEAGSLGAAPAQTDAKRRGVIRGLSKWTEESLLHALDEYCPPDVADTLLAVYRHAESHPAFRGYIFGEGAHPSVTAWFSTGQDEAAMWSIYTGVSKSVLSINFEWMRNRGVPVDRLERLAHDLSVLPGWAGLPAQLSAASYAKRPSSTPAALARPDTAKVVLRALNDLLAADTSPRAWMVRGGRGGKREVRALEDGLIVIGWHEVGDLSRHSSRDDLADALRNAYPTAGSNVIANWMGQLWRFTTEIQPGDLVVMPLKSHHGHIAIGKVTGPYEYLPHEHVDFQQVRKVNWLRRDAPLGAFKDDLRASLGTQLTICRLAQNEAARRIATVAATGTDPGMTEEDPINVDELLEEAVLAPDGDPQPPGDG</sequence>
<evidence type="ECO:0008006" key="3">
    <source>
        <dbReference type="Google" id="ProtNLM"/>
    </source>
</evidence>
<comment type="caution">
    <text evidence="1">The sequence shown here is derived from an EMBL/GenBank/DDBJ whole genome shotgun (WGS) entry which is preliminary data.</text>
</comment>
<reference evidence="2" key="1">
    <citation type="journal article" date="2019" name="Int. J. Syst. Evol. Microbiol.">
        <title>The Global Catalogue of Microorganisms (GCM) 10K type strain sequencing project: providing services to taxonomists for standard genome sequencing and annotation.</title>
        <authorList>
            <consortium name="The Broad Institute Genomics Platform"/>
            <consortium name="The Broad Institute Genome Sequencing Center for Infectious Disease"/>
            <person name="Wu L."/>
            <person name="Ma J."/>
        </authorList>
    </citation>
    <scope>NUCLEOTIDE SEQUENCE [LARGE SCALE GENOMIC DNA]</scope>
    <source>
        <strain evidence="2">JCM 17326</strain>
    </source>
</reference>